<organism evidence="1 2">
    <name type="scientific">Laccaria amethystina LaAM-08-1</name>
    <dbReference type="NCBI Taxonomy" id="1095629"/>
    <lineage>
        <taxon>Eukaryota</taxon>
        <taxon>Fungi</taxon>
        <taxon>Dikarya</taxon>
        <taxon>Basidiomycota</taxon>
        <taxon>Agaricomycotina</taxon>
        <taxon>Agaricomycetes</taxon>
        <taxon>Agaricomycetidae</taxon>
        <taxon>Agaricales</taxon>
        <taxon>Agaricineae</taxon>
        <taxon>Hydnangiaceae</taxon>
        <taxon>Laccaria</taxon>
    </lineage>
</organism>
<keyword evidence="2" id="KW-1185">Reference proteome</keyword>
<sequence>MHAHIKRLNCTKFLATDPLKGEKYFFHAGQISHFCATDAELRQCKVPLVFPAGYNDFAEVLNTHIEDNPIRFATYDAKAKEFDLNGDPVTIADFYITEDDIGTKPHTNKS</sequence>
<feature type="non-terminal residue" evidence="1">
    <location>
        <position position="110"/>
    </location>
</feature>
<dbReference type="HOGENOM" id="CLU_2177006_0_0_1"/>
<dbReference type="Proteomes" id="UP000054477">
    <property type="component" value="Unassembled WGS sequence"/>
</dbReference>
<reference evidence="2" key="2">
    <citation type="submission" date="2015-01" db="EMBL/GenBank/DDBJ databases">
        <title>Evolutionary Origins and Diversification of the Mycorrhizal Mutualists.</title>
        <authorList>
            <consortium name="DOE Joint Genome Institute"/>
            <consortium name="Mycorrhizal Genomics Consortium"/>
            <person name="Kohler A."/>
            <person name="Kuo A."/>
            <person name="Nagy L.G."/>
            <person name="Floudas D."/>
            <person name="Copeland A."/>
            <person name="Barry K.W."/>
            <person name="Cichocki N."/>
            <person name="Veneault-Fourrey C."/>
            <person name="LaButti K."/>
            <person name="Lindquist E.A."/>
            <person name="Lipzen A."/>
            <person name="Lundell T."/>
            <person name="Morin E."/>
            <person name="Murat C."/>
            <person name="Riley R."/>
            <person name="Ohm R."/>
            <person name="Sun H."/>
            <person name="Tunlid A."/>
            <person name="Henrissat B."/>
            <person name="Grigoriev I.V."/>
            <person name="Hibbett D.S."/>
            <person name="Martin F."/>
        </authorList>
    </citation>
    <scope>NUCLEOTIDE SEQUENCE [LARGE SCALE GENOMIC DNA]</scope>
    <source>
        <strain evidence="2">LaAM-08-1</strain>
    </source>
</reference>
<accession>A0A0C9WPI0</accession>
<gene>
    <name evidence="1" type="ORF">K443DRAFT_101306</name>
</gene>
<dbReference type="AlphaFoldDB" id="A0A0C9WPI0"/>
<evidence type="ECO:0000313" key="2">
    <source>
        <dbReference type="Proteomes" id="UP000054477"/>
    </source>
</evidence>
<proteinExistence type="predicted"/>
<dbReference type="EMBL" id="KN838636">
    <property type="protein sequence ID" value="KIJ99899.1"/>
    <property type="molecule type" value="Genomic_DNA"/>
</dbReference>
<protein>
    <submittedName>
        <fullName evidence="1">Uncharacterized protein</fullName>
    </submittedName>
</protein>
<evidence type="ECO:0000313" key="1">
    <source>
        <dbReference type="EMBL" id="KIJ99899.1"/>
    </source>
</evidence>
<reference evidence="1 2" key="1">
    <citation type="submission" date="2014-04" db="EMBL/GenBank/DDBJ databases">
        <authorList>
            <consortium name="DOE Joint Genome Institute"/>
            <person name="Kuo A."/>
            <person name="Kohler A."/>
            <person name="Nagy L.G."/>
            <person name="Floudas D."/>
            <person name="Copeland A."/>
            <person name="Barry K.W."/>
            <person name="Cichocki N."/>
            <person name="Veneault-Fourrey C."/>
            <person name="LaButti K."/>
            <person name="Lindquist E.A."/>
            <person name="Lipzen A."/>
            <person name="Lundell T."/>
            <person name="Morin E."/>
            <person name="Murat C."/>
            <person name="Sun H."/>
            <person name="Tunlid A."/>
            <person name="Henrissat B."/>
            <person name="Grigoriev I.V."/>
            <person name="Hibbett D.S."/>
            <person name="Martin F."/>
            <person name="Nordberg H.P."/>
            <person name="Cantor M.N."/>
            <person name="Hua S.X."/>
        </authorList>
    </citation>
    <scope>NUCLEOTIDE SEQUENCE [LARGE SCALE GENOMIC DNA]</scope>
    <source>
        <strain evidence="1 2">LaAM-08-1</strain>
    </source>
</reference>
<name>A0A0C9WPI0_9AGAR</name>